<reference evidence="3" key="2">
    <citation type="submission" date="2025-08" db="UniProtKB">
        <authorList>
            <consortium name="Ensembl"/>
        </authorList>
    </citation>
    <scope>IDENTIFICATION</scope>
</reference>
<dbReference type="SUPFAM" id="SSF50156">
    <property type="entry name" value="PDZ domain-like"/>
    <property type="match status" value="1"/>
</dbReference>
<dbReference type="GO" id="GO:0007098">
    <property type="term" value="P:centrosome cycle"/>
    <property type="evidence" value="ECO:0000318"/>
    <property type="project" value="GO_Central"/>
</dbReference>
<dbReference type="Pfam" id="PF00595">
    <property type="entry name" value="PDZ"/>
    <property type="match status" value="1"/>
</dbReference>
<name>F7FGA9_MONDO</name>
<dbReference type="GeneTree" id="ENSGT00390000013003"/>
<dbReference type="InterPro" id="IPR036034">
    <property type="entry name" value="PDZ_sf"/>
</dbReference>
<keyword evidence="4" id="KW-1185">Reference proteome</keyword>
<feature type="region of interest" description="Disordered" evidence="1">
    <location>
        <begin position="606"/>
        <end position="645"/>
    </location>
</feature>
<feature type="region of interest" description="Disordered" evidence="1">
    <location>
        <begin position="807"/>
        <end position="880"/>
    </location>
</feature>
<evidence type="ECO:0000259" key="2">
    <source>
        <dbReference type="PROSITE" id="PS50106"/>
    </source>
</evidence>
<dbReference type="Gene3D" id="2.30.42.10">
    <property type="match status" value="1"/>
</dbReference>
<evidence type="ECO:0000313" key="4">
    <source>
        <dbReference type="Proteomes" id="UP000002280"/>
    </source>
</evidence>
<feature type="compositionally biased region" description="Basic and acidic residues" evidence="1">
    <location>
        <begin position="892"/>
        <end position="901"/>
    </location>
</feature>
<feature type="compositionally biased region" description="Polar residues" evidence="1">
    <location>
        <begin position="921"/>
        <end position="931"/>
    </location>
</feature>
<feature type="region of interest" description="Disordered" evidence="1">
    <location>
        <begin position="393"/>
        <end position="434"/>
    </location>
</feature>
<feature type="region of interest" description="Disordered" evidence="1">
    <location>
        <begin position="892"/>
        <end position="977"/>
    </location>
</feature>
<dbReference type="STRING" id="13616.ENSMODP00000008030"/>
<dbReference type="GO" id="GO:0016324">
    <property type="term" value="C:apical plasma membrane"/>
    <property type="evidence" value="ECO:0000318"/>
    <property type="project" value="GO_Central"/>
</dbReference>
<proteinExistence type="predicted"/>
<feature type="region of interest" description="Disordered" evidence="1">
    <location>
        <begin position="527"/>
        <end position="566"/>
    </location>
</feature>
<dbReference type="Ensembl" id="ENSMODT00000008193.4">
    <property type="protein sequence ID" value="ENSMODP00000008030.4"/>
    <property type="gene ID" value="ENSMODG00000006468.4"/>
</dbReference>
<evidence type="ECO:0000256" key="1">
    <source>
        <dbReference type="SAM" id="MobiDB-lite"/>
    </source>
</evidence>
<dbReference type="GO" id="GO:0060341">
    <property type="term" value="P:regulation of cellular localization"/>
    <property type="evidence" value="ECO:0000318"/>
    <property type="project" value="GO_Central"/>
</dbReference>
<dbReference type="ExpressionAtlas" id="F7FGA9">
    <property type="expression patterns" value="baseline"/>
</dbReference>
<dbReference type="PANTHER" id="PTHR14102:SF12">
    <property type="entry name" value="CDNA SEQUENCE BC034090"/>
    <property type="match status" value="1"/>
</dbReference>
<dbReference type="Proteomes" id="UP000002280">
    <property type="component" value="Chromosome 2"/>
</dbReference>
<dbReference type="GO" id="GO:0005938">
    <property type="term" value="C:cell cortex"/>
    <property type="evidence" value="ECO:0000318"/>
    <property type="project" value="GO_Central"/>
</dbReference>
<feature type="compositionally biased region" description="Basic and acidic residues" evidence="1">
    <location>
        <begin position="933"/>
        <end position="953"/>
    </location>
</feature>
<dbReference type="GO" id="GO:0007163">
    <property type="term" value="P:establishment or maintenance of cell polarity"/>
    <property type="evidence" value="ECO:0000318"/>
    <property type="project" value="GO_Central"/>
</dbReference>
<feature type="region of interest" description="Disordered" evidence="1">
    <location>
        <begin position="481"/>
        <end position="500"/>
    </location>
</feature>
<dbReference type="AlphaFoldDB" id="F7FGA9"/>
<feature type="compositionally biased region" description="Basic and acidic residues" evidence="1">
    <location>
        <begin position="162"/>
        <end position="174"/>
    </location>
</feature>
<dbReference type="InterPro" id="IPR001478">
    <property type="entry name" value="PDZ"/>
</dbReference>
<protein>
    <submittedName>
        <fullName evidence="3">KIAA1614 ortholog</fullName>
    </submittedName>
</protein>
<dbReference type="OMA" id="GPGPCNK"/>
<feature type="compositionally biased region" description="Basic and acidic residues" evidence="1">
    <location>
        <begin position="529"/>
        <end position="550"/>
    </location>
</feature>
<accession>F7FGA9</accession>
<evidence type="ECO:0000313" key="3">
    <source>
        <dbReference type="Ensembl" id="ENSMODP00000008030.4"/>
    </source>
</evidence>
<organism evidence="3 4">
    <name type="scientific">Monodelphis domestica</name>
    <name type="common">Gray short-tailed opossum</name>
    <dbReference type="NCBI Taxonomy" id="13616"/>
    <lineage>
        <taxon>Eukaryota</taxon>
        <taxon>Metazoa</taxon>
        <taxon>Chordata</taxon>
        <taxon>Craniata</taxon>
        <taxon>Vertebrata</taxon>
        <taxon>Euteleostomi</taxon>
        <taxon>Mammalia</taxon>
        <taxon>Metatheria</taxon>
        <taxon>Didelphimorphia</taxon>
        <taxon>Didelphidae</taxon>
        <taxon>Monodelphis</taxon>
    </lineage>
</organism>
<dbReference type="FunCoup" id="F7FGA9">
    <property type="interactions" value="43"/>
</dbReference>
<dbReference type="InParanoid" id="F7FGA9"/>
<dbReference type="InterPro" id="IPR032756">
    <property type="entry name" value="DUF4685"/>
</dbReference>
<feature type="region of interest" description="Disordered" evidence="1">
    <location>
        <begin position="1"/>
        <end position="28"/>
    </location>
</feature>
<dbReference type="Bgee" id="ENSMODG00000006468">
    <property type="expression patterns" value="Expressed in spermatid and 16 other cell types or tissues"/>
</dbReference>
<dbReference type="eggNOG" id="KOG3606">
    <property type="taxonomic scope" value="Eukaryota"/>
</dbReference>
<dbReference type="Pfam" id="PF15737">
    <property type="entry name" value="DUF4685"/>
    <property type="match status" value="1"/>
</dbReference>
<feature type="compositionally biased region" description="Low complexity" evidence="1">
    <location>
        <begin position="396"/>
        <end position="407"/>
    </location>
</feature>
<dbReference type="GO" id="GO:0005634">
    <property type="term" value="C:nucleus"/>
    <property type="evidence" value="ECO:0000318"/>
    <property type="project" value="GO_Central"/>
</dbReference>
<reference evidence="3 4" key="1">
    <citation type="journal article" date="2007" name="Nature">
        <title>Genome of the marsupial Monodelphis domestica reveals innovation in non-coding sequences.</title>
        <authorList>
            <person name="Mikkelsen T.S."/>
            <person name="Wakefield M.J."/>
            <person name="Aken B."/>
            <person name="Amemiya C.T."/>
            <person name="Chang J.L."/>
            <person name="Duke S."/>
            <person name="Garber M."/>
            <person name="Gentles A.J."/>
            <person name="Goodstadt L."/>
            <person name="Heger A."/>
            <person name="Jurka J."/>
            <person name="Kamal M."/>
            <person name="Mauceli E."/>
            <person name="Searle S.M."/>
            <person name="Sharpe T."/>
            <person name="Baker M.L."/>
            <person name="Batzer M.A."/>
            <person name="Benos P.V."/>
            <person name="Belov K."/>
            <person name="Clamp M."/>
            <person name="Cook A."/>
            <person name="Cuff J."/>
            <person name="Das R."/>
            <person name="Davidow L."/>
            <person name="Deakin J.E."/>
            <person name="Fazzari M.J."/>
            <person name="Glass J.L."/>
            <person name="Grabherr M."/>
            <person name="Greally J.M."/>
            <person name="Gu W."/>
            <person name="Hore T.A."/>
            <person name="Huttley G.A."/>
            <person name="Kleber M."/>
            <person name="Jirtle R.L."/>
            <person name="Koina E."/>
            <person name="Lee J.T."/>
            <person name="Mahony S."/>
            <person name="Marra M.A."/>
            <person name="Miller R.D."/>
            <person name="Nicholls R.D."/>
            <person name="Oda M."/>
            <person name="Papenfuss A.T."/>
            <person name="Parra Z.E."/>
            <person name="Pollock D.D."/>
            <person name="Ray D.A."/>
            <person name="Schein J.E."/>
            <person name="Speed T.P."/>
            <person name="Thompson K."/>
            <person name="VandeBerg J.L."/>
            <person name="Wade C.M."/>
            <person name="Walker J.A."/>
            <person name="Waters P.D."/>
            <person name="Webber C."/>
            <person name="Weidman J.R."/>
            <person name="Xie X."/>
            <person name="Zody M.C."/>
            <person name="Baldwin J."/>
            <person name="Abdouelleil A."/>
            <person name="Abdulkadir J."/>
            <person name="Abebe A."/>
            <person name="Abera B."/>
            <person name="Abreu J."/>
            <person name="Acer S.C."/>
            <person name="Aftuck L."/>
            <person name="Alexander A."/>
            <person name="An P."/>
            <person name="Anderson E."/>
            <person name="Anderson S."/>
            <person name="Arachi H."/>
            <person name="Azer M."/>
            <person name="Bachantsang P."/>
            <person name="Barry A."/>
            <person name="Bayul T."/>
            <person name="Berlin A."/>
            <person name="Bessette D."/>
            <person name="Bloom T."/>
            <person name="Bloom T."/>
            <person name="Boguslavskiy L."/>
            <person name="Bonnet C."/>
            <person name="Boukhgalter B."/>
            <person name="Bourzgui I."/>
            <person name="Brown A."/>
            <person name="Cahill P."/>
            <person name="Channer S."/>
            <person name="Cheshatsang Y."/>
            <person name="Chuda L."/>
            <person name="Citroen M."/>
            <person name="Collymore A."/>
            <person name="Cooke P."/>
            <person name="Costello M."/>
            <person name="D'Aco K."/>
            <person name="Daza R."/>
            <person name="De Haan G."/>
            <person name="DeGray S."/>
            <person name="DeMaso C."/>
            <person name="Dhargay N."/>
            <person name="Dooley K."/>
            <person name="Dooley E."/>
            <person name="Doricent M."/>
            <person name="Dorje P."/>
            <person name="Dorjee K."/>
            <person name="Dupes A."/>
            <person name="Elong R."/>
            <person name="Falk J."/>
            <person name="Farina A."/>
            <person name="Faro S."/>
            <person name="Ferguson D."/>
            <person name="Fisher S."/>
            <person name="Foley C.D."/>
            <person name="Franke A."/>
            <person name="Friedrich D."/>
            <person name="Gadbois L."/>
            <person name="Gearin G."/>
            <person name="Gearin C.R."/>
            <person name="Giannoukos G."/>
            <person name="Goode T."/>
            <person name="Graham J."/>
            <person name="Grandbois E."/>
            <person name="Grewal S."/>
            <person name="Gyaltsen K."/>
            <person name="Hafez N."/>
            <person name="Hagos B."/>
            <person name="Hall J."/>
            <person name="Henson C."/>
            <person name="Hollinger A."/>
            <person name="Honan T."/>
            <person name="Huard M.D."/>
            <person name="Hughes L."/>
            <person name="Hurhula B."/>
            <person name="Husby M.E."/>
            <person name="Kamat A."/>
            <person name="Kanga B."/>
            <person name="Kashin S."/>
            <person name="Khazanovich D."/>
            <person name="Kisner P."/>
            <person name="Lance K."/>
            <person name="Lara M."/>
            <person name="Lee W."/>
            <person name="Lennon N."/>
            <person name="Letendre F."/>
            <person name="LeVine R."/>
            <person name="Lipovsky A."/>
            <person name="Liu X."/>
            <person name="Liu J."/>
            <person name="Liu S."/>
            <person name="Lokyitsang T."/>
            <person name="Lokyitsang Y."/>
            <person name="Lubonja R."/>
            <person name="Lui A."/>
            <person name="MacDonald P."/>
            <person name="Magnisalis V."/>
            <person name="Maru K."/>
            <person name="Matthews C."/>
            <person name="McCusker W."/>
            <person name="McDonough S."/>
            <person name="Mehta T."/>
            <person name="Meldrim J."/>
            <person name="Meneus L."/>
            <person name="Mihai O."/>
            <person name="Mihalev A."/>
            <person name="Mihova T."/>
            <person name="Mittelman R."/>
            <person name="Mlenga V."/>
            <person name="Montmayeur A."/>
            <person name="Mulrain L."/>
            <person name="Navidi A."/>
            <person name="Naylor J."/>
            <person name="Negash T."/>
            <person name="Nguyen T."/>
            <person name="Nguyen N."/>
            <person name="Nicol R."/>
            <person name="Norbu C."/>
            <person name="Norbu N."/>
            <person name="Novod N."/>
            <person name="O'Neill B."/>
            <person name="Osman S."/>
            <person name="Markiewicz E."/>
            <person name="Oyono O.L."/>
            <person name="Patti C."/>
            <person name="Phunkhang P."/>
            <person name="Pierre F."/>
            <person name="Priest M."/>
            <person name="Raghuraman S."/>
            <person name="Rege F."/>
            <person name="Reyes R."/>
            <person name="Rise C."/>
            <person name="Rogov P."/>
            <person name="Ross K."/>
            <person name="Ryan E."/>
            <person name="Settipalli S."/>
            <person name="Shea T."/>
            <person name="Sherpa N."/>
            <person name="Shi L."/>
            <person name="Shih D."/>
            <person name="Sparrow T."/>
            <person name="Spaulding J."/>
            <person name="Stalker J."/>
            <person name="Stange-Thomann N."/>
            <person name="Stavropoulos S."/>
            <person name="Stone C."/>
            <person name="Strader C."/>
            <person name="Tesfaye S."/>
            <person name="Thomson T."/>
            <person name="Thoulutsang Y."/>
            <person name="Thoulutsang D."/>
            <person name="Topham K."/>
            <person name="Topping I."/>
            <person name="Tsamla T."/>
            <person name="Vassiliev H."/>
            <person name="Vo A."/>
            <person name="Wangchuk T."/>
            <person name="Wangdi T."/>
            <person name="Weiand M."/>
            <person name="Wilkinson J."/>
            <person name="Wilson A."/>
            <person name="Yadav S."/>
            <person name="Young G."/>
            <person name="Yu Q."/>
            <person name="Zembek L."/>
            <person name="Zhong D."/>
            <person name="Zimmer A."/>
            <person name="Zwirko Z."/>
            <person name="Jaffe D.B."/>
            <person name="Alvarez P."/>
            <person name="Brockman W."/>
            <person name="Butler J."/>
            <person name="Chin C."/>
            <person name="Gnerre S."/>
            <person name="MacCallum I."/>
            <person name="Graves J.A."/>
            <person name="Ponting C.P."/>
            <person name="Breen M."/>
            <person name="Samollow P.B."/>
            <person name="Lander E.S."/>
            <person name="Lindblad-Toh K."/>
        </authorList>
    </citation>
    <scope>NUCLEOTIDE SEQUENCE [LARGE SCALE GENOMIC DNA]</scope>
</reference>
<feature type="compositionally biased region" description="Basic and acidic residues" evidence="1">
    <location>
        <begin position="909"/>
        <end position="918"/>
    </location>
</feature>
<feature type="region of interest" description="Disordered" evidence="1">
    <location>
        <begin position="281"/>
        <end position="306"/>
    </location>
</feature>
<feature type="region of interest" description="Disordered" evidence="1">
    <location>
        <begin position="1075"/>
        <end position="1094"/>
    </location>
</feature>
<feature type="region of interest" description="Disordered" evidence="1">
    <location>
        <begin position="142"/>
        <end position="174"/>
    </location>
</feature>
<dbReference type="PANTHER" id="PTHR14102">
    <property type="entry name" value="PAR-6-RELATED"/>
    <property type="match status" value="1"/>
</dbReference>
<reference evidence="3" key="3">
    <citation type="submission" date="2025-09" db="UniProtKB">
        <authorList>
            <consortium name="Ensembl"/>
        </authorList>
    </citation>
    <scope>IDENTIFICATION</scope>
</reference>
<feature type="domain" description="PDZ" evidence="2">
    <location>
        <begin position="1120"/>
        <end position="1205"/>
    </location>
</feature>
<dbReference type="InterPro" id="IPR051741">
    <property type="entry name" value="PAR6_homolog"/>
</dbReference>
<dbReference type="PROSITE" id="PS50106">
    <property type="entry name" value="PDZ"/>
    <property type="match status" value="1"/>
</dbReference>
<sequence>MEAISPVKGRRSGKGMRAQNDQKPHKPLLQLHEAQGLGAMHSAPVNAWAEEPESLSVLEQKVRALKEKRMLAKKQAVNVGTILVEPPSLKKGKSWGQRKSSTAMTLVSECSSSQDSIVFPQAQVQAYLADRCWDSSDDLEVGPVPNPLLGPNSTQSPSQFRFRKENQRFPERRLSDSVLSQEANYFQENSTYSRPRCHRDLAQKPSLENGKLGARAKHQVQAGALKEVSLALEQEEALPWTTLQGQLWRAGSWDSLKSSSNSWSLNDRVERNRLLLQERKSLSECSSSSHNTVAQDGTAPRLPGGDPDWDSGVSLQDSDMCRALVSSQQLSLSPRHEQANQLLQQARMKAKTSPLRANHDIVPSMAHRLPARDVSSGTIQTPRVTLACREGDVPYSGSLSDSSSGDSINDQRRKRGLSPSRVRFEDESAQDAEVRYRERLQQPQKRALDSVLRSFDQGLLVSKPELSNYINGDFCPRDTQRDETCWTPPNKGSRGGLTGKRNLLGKVPEINTEGTCHSCGSYIQGVTRDPIERKVPPRRNRSQEKEDTRNLEAQGIPHTEPSASQSLASPVWILPSRQRLNIEHIRETYIGEIAYPVEVESALDSTDTSESYRTDSEEVSIPHHRSRSRAQVSGSPRGRKAGGIQKRVRELEIEKKAEIPQAWHNQIEVDYRLEEPKRIAPEGPLFLKEDHGPMLAITEAQSISKEDERTDMPHLLAIARQICKLTHPEDTQAPYGTLNVMAPSQKLALTGPGGEAQISGNQELLKSTFPLPPNFVNPPRRSSHSSPQLAKKSPECFTLGTWVPTPPTVKKASSPGPFRKTMLARSLGPDNQRDPTNSRQVFPRESDMGLGGRTRVENQTSPSRIKHQLMVPSKSDFSSIDLREQLDIQRKEARENQREKGPGSLKPKASPEKSKDGIEVSLTTEQPQPSVDTEDKVQKAKPSSEKIVLKGESLEDPPGPNITSAIPANGSKKGSNSSSGFGLKKFFSFLGQTTRQKLGKFRCYSMEQIAQTSPEQPQQSLIHQILNSKLKKAPSLQALQLVPPSHQRRKVDFGQNLHSLLNKAERSRQYLLGVERKDRASGGQPGSPTRHSLSVDDISVPSLVRTVGRVVQVFPDGTSQLELQRLPNGTFGFCVSTGNGRPDSGFYVQEIPHANMAKLYAGLLGEGDEILEVNGAKVTGLGLSLVNEFLAHSENLSIRVLKQRSPQR</sequence>
<dbReference type="FunFam" id="2.30.42.10:FF:000215">
    <property type="entry name" value="uncharacterized protein KIAA1614 homolog"/>
    <property type="match status" value="1"/>
</dbReference>
<feature type="compositionally biased region" description="Basic and acidic residues" evidence="1">
    <location>
        <begin position="422"/>
        <end position="434"/>
    </location>
</feature>
<dbReference type="HOGENOM" id="CLU_010586_0_0_1"/>